<dbReference type="AlphaFoldDB" id="A0A060T7B9"/>
<evidence type="ECO:0000256" key="11">
    <source>
        <dbReference type="ARBA" id="ARBA00032212"/>
    </source>
</evidence>
<keyword evidence="7" id="KW-0862">Zinc</keyword>
<dbReference type="GO" id="GO:0007064">
    <property type="term" value="P:mitotic sister chromatid cohesion"/>
    <property type="evidence" value="ECO:0007669"/>
    <property type="project" value="TreeGrafter"/>
</dbReference>
<gene>
    <name evidence="14" type="ORF">GNLVRS02_ARAD1C20262g</name>
</gene>
<dbReference type="PROSITE" id="PS51186">
    <property type="entry name" value="GNAT"/>
    <property type="match status" value="1"/>
</dbReference>
<comment type="subcellular location">
    <subcellularLocation>
        <location evidence="1">Nucleus</location>
    </subcellularLocation>
</comment>
<reference evidence="14" key="1">
    <citation type="submission" date="2014-02" db="EMBL/GenBank/DDBJ databases">
        <authorList>
            <person name="Genoscope - CEA"/>
        </authorList>
    </citation>
    <scope>NUCLEOTIDE SEQUENCE</scope>
    <source>
        <strain evidence="14">LS3</strain>
    </source>
</reference>
<evidence type="ECO:0000313" key="14">
    <source>
        <dbReference type="EMBL" id="CDP34777.1"/>
    </source>
</evidence>
<dbReference type="Pfam" id="PF13880">
    <property type="entry name" value="Acetyltransf_13"/>
    <property type="match status" value="1"/>
</dbReference>
<dbReference type="InterPro" id="IPR016181">
    <property type="entry name" value="Acyl_CoA_acyltransferase"/>
</dbReference>
<dbReference type="PANTHER" id="PTHR45884">
    <property type="entry name" value="N-ACETYLTRANSFERASE ECO"/>
    <property type="match status" value="1"/>
</dbReference>
<keyword evidence="10" id="KW-0012">Acyltransferase</keyword>
<feature type="compositionally biased region" description="Low complexity" evidence="12">
    <location>
        <begin position="16"/>
        <end position="26"/>
    </location>
</feature>
<evidence type="ECO:0000256" key="2">
    <source>
        <dbReference type="ARBA" id="ARBA00005816"/>
    </source>
</evidence>
<dbReference type="GO" id="GO:0005634">
    <property type="term" value="C:nucleus"/>
    <property type="evidence" value="ECO:0007669"/>
    <property type="project" value="UniProtKB-SubCell"/>
</dbReference>
<dbReference type="GO" id="GO:0061733">
    <property type="term" value="F:protein-lysine-acetyltransferase activity"/>
    <property type="evidence" value="ECO:0007669"/>
    <property type="project" value="TreeGrafter"/>
</dbReference>
<name>A0A060T7B9_BLAAD</name>
<comment type="similarity">
    <text evidence="2">Belongs to the acetyltransferase family. ECO subfamily.</text>
</comment>
<evidence type="ECO:0000256" key="12">
    <source>
        <dbReference type="SAM" id="MobiDB-lite"/>
    </source>
</evidence>
<proteinExistence type="inferred from homology"/>
<keyword evidence="8" id="KW-0539">Nucleus</keyword>
<keyword evidence="9" id="KW-0131">Cell cycle</keyword>
<feature type="region of interest" description="Disordered" evidence="12">
    <location>
        <begin position="1"/>
        <end position="63"/>
    </location>
</feature>
<dbReference type="Pfam" id="PF13878">
    <property type="entry name" value="zf-C2H2_3"/>
    <property type="match status" value="1"/>
</dbReference>
<evidence type="ECO:0000256" key="8">
    <source>
        <dbReference type="ARBA" id="ARBA00023242"/>
    </source>
</evidence>
<evidence type="ECO:0000256" key="7">
    <source>
        <dbReference type="ARBA" id="ARBA00022833"/>
    </source>
</evidence>
<evidence type="ECO:0000259" key="13">
    <source>
        <dbReference type="PROSITE" id="PS51186"/>
    </source>
</evidence>
<dbReference type="EMBL" id="HG937693">
    <property type="protein sequence ID" value="CDP34777.1"/>
    <property type="molecule type" value="Genomic_DNA"/>
</dbReference>
<evidence type="ECO:0000256" key="4">
    <source>
        <dbReference type="ARBA" id="ARBA00022679"/>
    </source>
</evidence>
<dbReference type="SUPFAM" id="SSF55729">
    <property type="entry name" value="Acyl-CoA N-acyltransferases (Nat)"/>
    <property type="match status" value="1"/>
</dbReference>
<dbReference type="InterPro" id="IPR000182">
    <property type="entry name" value="GNAT_dom"/>
</dbReference>
<dbReference type="CDD" id="cd04301">
    <property type="entry name" value="NAT_SF"/>
    <property type="match status" value="1"/>
</dbReference>
<keyword evidence="4" id="KW-0808">Transferase</keyword>
<dbReference type="InterPro" id="IPR028005">
    <property type="entry name" value="AcTrfase_ESCO_Znf_dom"/>
</dbReference>
<evidence type="ECO:0000256" key="10">
    <source>
        <dbReference type="ARBA" id="ARBA00023315"/>
    </source>
</evidence>
<evidence type="ECO:0000256" key="1">
    <source>
        <dbReference type="ARBA" id="ARBA00004123"/>
    </source>
</evidence>
<keyword evidence="6" id="KW-0863">Zinc-finger</keyword>
<evidence type="ECO:0000256" key="9">
    <source>
        <dbReference type="ARBA" id="ARBA00023306"/>
    </source>
</evidence>
<organism evidence="14">
    <name type="scientific">Blastobotrys adeninivorans</name>
    <name type="common">Yeast</name>
    <name type="synonym">Arxula adeninivorans</name>
    <dbReference type="NCBI Taxonomy" id="409370"/>
    <lineage>
        <taxon>Eukaryota</taxon>
        <taxon>Fungi</taxon>
        <taxon>Dikarya</taxon>
        <taxon>Ascomycota</taxon>
        <taxon>Saccharomycotina</taxon>
        <taxon>Dipodascomycetes</taxon>
        <taxon>Dipodascales</taxon>
        <taxon>Trichomonascaceae</taxon>
        <taxon>Blastobotrys</taxon>
    </lineage>
</organism>
<dbReference type="Gene3D" id="3.40.630.30">
    <property type="match status" value="1"/>
</dbReference>
<sequence length="270" mass="29723">MKGYSRQKLPTPPASSPRSPLSPVSSTALNVSPPPRKRAADKPILLGSPPAKKQKKQLQQTRLSFGQSSSATCAKCGMSYLTVDPHEVAQHKKFHTRAFEGREWPKAVQSNNKIVRIDASSSLAERRAAEDLLCLVNTELNAPPANEAWKNPSNQGAMFVYIEKKRAVGMILVERASKGRPMNIDNAELTESEALPIIMGISRIYTSHKYRRQGIATKLLNECLSRFVYGLKVEKEKVAWSQPSAAGSKLAASWGLRPDGTVLVYLEDDP</sequence>
<dbReference type="PhylomeDB" id="A0A060T7B9"/>
<evidence type="ECO:0000256" key="3">
    <source>
        <dbReference type="ARBA" id="ARBA00022043"/>
    </source>
</evidence>
<feature type="domain" description="N-acetyltransferase" evidence="13">
    <location>
        <begin position="115"/>
        <end position="270"/>
    </location>
</feature>
<protein>
    <recommendedName>
        <fullName evidence="3">N-acetyltransferase ECO1</fullName>
    </recommendedName>
    <alternativeName>
        <fullName evidence="11">Establishment of cohesion protein 1</fullName>
    </alternativeName>
</protein>
<evidence type="ECO:0000256" key="6">
    <source>
        <dbReference type="ARBA" id="ARBA00022771"/>
    </source>
</evidence>
<reference evidence="14" key="2">
    <citation type="submission" date="2014-06" db="EMBL/GenBank/DDBJ databases">
        <title>The complete genome of Blastobotrys (Arxula) adeninivorans LS3 - a yeast of biotechnological interest.</title>
        <authorList>
            <person name="Kunze G."/>
            <person name="Gaillardin C."/>
            <person name="Czernicka M."/>
            <person name="Durrens P."/>
            <person name="Martin T."/>
            <person name="Boer E."/>
            <person name="Gabaldon T."/>
            <person name="Cruz J."/>
            <person name="Talla E."/>
            <person name="Marck C."/>
            <person name="Goffeau A."/>
            <person name="Barbe V."/>
            <person name="Baret P."/>
            <person name="Baronian K."/>
            <person name="Beier S."/>
            <person name="Bleykasten C."/>
            <person name="Bode R."/>
            <person name="Casaregola S."/>
            <person name="Despons L."/>
            <person name="Fairhead C."/>
            <person name="Giersberg M."/>
            <person name="Gierski P."/>
            <person name="Hahnel U."/>
            <person name="Hartmann A."/>
            <person name="Jankowska D."/>
            <person name="Jubin C."/>
            <person name="Jung P."/>
            <person name="Lafontaine I."/>
            <person name="Leh-Louis V."/>
            <person name="Lemaire M."/>
            <person name="Marcet-Houben M."/>
            <person name="Mascher M."/>
            <person name="Morel G."/>
            <person name="Richard G.-F."/>
            <person name="Riechen J."/>
            <person name="Sacerdot C."/>
            <person name="Sarkar A."/>
            <person name="Savel G."/>
            <person name="Schacherer J."/>
            <person name="Sherman D."/>
            <person name="Straub M.-L."/>
            <person name="Stein N."/>
            <person name="Thierry A."/>
            <person name="Trautwein-Schult A."/>
            <person name="Westhof E."/>
            <person name="Worch S."/>
            <person name="Dujon B."/>
            <person name="Souciet J.-L."/>
            <person name="Wincker P."/>
            <person name="Scholz U."/>
            <person name="Neuveglise N."/>
        </authorList>
    </citation>
    <scope>NUCLEOTIDE SEQUENCE</scope>
    <source>
        <strain evidence="14">LS3</strain>
    </source>
</reference>
<dbReference type="GO" id="GO:0008270">
    <property type="term" value="F:zinc ion binding"/>
    <property type="evidence" value="ECO:0007669"/>
    <property type="project" value="UniProtKB-KW"/>
</dbReference>
<evidence type="ECO:0000256" key="5">
    <source>
        <dbReference type="ARBA" id="ARBA00022723"/>
    </source>
</evidence>
<accession>A0A060T7B9</accession>
<dbReference type="PANTHER" id="PTHR45884:SF2">
    <property type="entry name" value="N-ACETYLTRANSFERASE ECO"/>
    <property type="match status" value="1"/>
</dbReference>
<dbReference type="InterPro" id="IPR028009">
    <property type="entry name" value="ESCO_Acetyltransf_dom"/>
</dbReference>
<dbReference type="GO" id="GO:0000785">
    <property type="term" value="C:chromatin"/>
    <property type="evidence" value="ECO:0007669"/>
    <property type="project" value="TreeGrafter"/>
</dbReference>
<keyword evidence="5" id="KW-0479">Metal-binding</keyword>